<evidence type="ECO:0000256" key="5">
    <source>
        <dbReference type="SAM" id="MobiDB-lite"/>
    </source>
</evidence>
<feature type="transmembrane region" description="Helical" evidence="6">
    <location>
        <begin position="353"/>
        <end position="373"/>
    </location>
</feature>
<evidence type="ECO:0000256" key="4">
    <source>
        <dbReference type="ARBA" id="ARBA00023136"/>
    </source>
</evidence>
<evidence type="ECO:0000256" key="2">
    <source>
        <dbReference type="ARBA" id="ARBA00022692"/>
    </source>
</evidence>
<dbReference type="PANTHER" id="PTHR47704">
    <property type="entry name" value="POTASSIUM TRANSPORTER KIMA"/>
    <property type="match status" value="1"/>
</dbReference>
<organism evidence="7 8">
    <name type="scientific">Longispora fulva</name>
    <dbReference type="NCBI Taxonomy" id="619741"/>
    <lineage>
        <taxon>Bacteria</taxon>
        <taxon>Bacillati</taxon>
        <taxon>Actinomycetota</taxon>
        <taxon>Actinomycetes</taxon>
        <taxon>Micromonosporales</taxon>
        <taxon>Micromonosporaceae</taxon>
        <taxon>Longispora</taxon>
    </lineage>
</organism>
<evidence type="ECO:0000313" key="7">
    <source>
        <dbReference type="EMBL" id="MBG6134891.1"/>
    </source>
</evidence>
<keyword evidence="2 6" id="KW-0812">Transmembrane</keyword>
<keyword evidence="8" id="KW-1185">Reference proteome</keyword>
<comment type="subcellular location">
    <subcellularLocation>
        <location evidence="1">Membrane</location>
        <topology evidence="1">Multi-pass membrane protein</topology>
    </subcellularLocation>
</comment>
<evidence type="ECO:0000256" key="1">
    <source>
        <dbReference type="ARBA" id="ARBA00004141"/>
    </source>
</evidence>
<dbReference type="InterPro" id="IPR053153">
    <property type="entry name" value="APC_K+_Transporter"/>
</dbReference>
<evidence type="ECO:0000256" key="6">
    <source>
        <dbReference type="SAM" id="Phobius"/>
    </source>
</evidence>
<reference evidence="7" key="1">
    <citation type="submission" date="2020-11" db="EMBL/GenBank/DDBJ databases">
        <title>Sequencing the genomes of 1000 actinobacteria strains.</title>
        <authorList>
            <person name="Klenk H.-P."/>
        </authorList>
    </citation>
    <scope>NUCLEOTIDE SEQUENCE</scope>
    <source>
        <strain evidence="7">DSM 45356</strain>
    </source>
</reference>
<dbReference type="AlphaFoldDB" id="A0A8J7GC66"/>
<comment type="caution">
    <text evidence="7">The sequence shown here is derived from an EMBL/GenBank/DDBJ whole genome shotgun (WGS) entry which is preliminary data.</text>
</comment>
<dbReference type="GO" id="GO:0022857">
    <property type="term" value="F:transmembrane transporter activity"/>
    <property type="evidence" value="ECO:0007669"/>
    <property type="project" value="InterPro"/>
</dbReference>
<feature type="transmembrane region" description="Helical" evidence="6">
    <location>
        <begin position="35"/>
        <end position="54"/>
    </location>
</feature>
<feature type="transmembrane region" description="Helical" evidence="6">
    <location>
        <begin position="221"/>
        <end position="241"/>
    </location>
</feature>
<dbReference type="EMBL" id="JADOUF010000001">
    <property type="protein sequence ID" value="MBG6134891.1"/>
    <property type="molecule type" value="Genomic_DNA"/>
</dbReference>
<feature type="transmembrane region" description="Helical" evidence="6">
    <location>
        <begin position="440"/>
        <end position="457"/>
    </location>
</feature>
<feature type="transmembrane region" description="Helical" evidence="6">
    <location>
        <begin position="119"/>
        <end position="145"/>
    </location>
</feature>
<protein>
    <submittedName>
        <fullName evidence="7">Amino acid transporter</fullName>
    </submittedName>
</protein>
<feature type="transmembrane region" description="Helical" evidence="6">
    <location>
        <begin position="379"/>
        <end position="402"/>
    </location>
</feature>
<dbReference type="PANTHER" id="PTHR47704:SF1">
    <property type="entry name" value="POTASSIUM TRANSPORTER KIMA"/>
    <property type="match status" value="1"/>
</dbReference>
<evidence type="ECO:0000313" key="8">
    <source>
        <dbReference type="Proteomes" id="UP000622552"/>
    </source>
</evidence>
<accession>A0A8J7GC66</accession>
<feature type="region of interest" description="Disordered" evidence="5">
    <location>
        <begin position="1"/>
        <end position="29"/>
    </location>
</feature>
<feature type="transmembrane region" description="Helical" evidence="6">
    <location>
        <begin position="307"/>
        <end position="332"/>
    </location>
</feature>
<feature type="transmembrane region" description="Helical" evidence="6">
    <location>
        <begin position="151"/>
        <end position="169"/>
    </location>
</feature>
<keyword evidence="3 6" id="KW-1133">Transmembrane helix</keyword>
<feature type="transmembrane region" description="Helical" evidence="6">
    <location>
        <begin position="181"/>
        <end position="201"/>
    </location>
</feature>
<feature type="transmembrane region" description="Helical" evidence="6">
    <location>
        <begin position="414"/>
        <end position="434"/>
    </location>
</feature>
<dbReference type="Proteomes" id="UP000622552">
    <property type="component" value="Unassembled WGS sequence"/>
</dbReference>
<dbReference type="InterPro" id="IPR002293">
    <property type="entry name" value="AA/rel_permease1"/>
</dbReference>
<keyword evidence="4 6" id="KW-0472">Membrane</keyword>
<dbReference type="Pfam" id="PF13520">
    <property type="entry name" value="AA_permease_2"/>
    <property type="match status" value="1"/>
</dbReference>
<dbReference type="Gene3D" id="1.20.1740.10">
    <property type="entry name" value="Amino acid/polyamine transporter I"/>
    <property type="match status" value="1"/>
</dbReference>
<dbReference type="RefSeq" id="WP_197002072.1">
    <property type="nucleotide sequence ID" value="NZ_BONS01000004.1"/>
</dbReference>
<gene>
    <name evidence="7" type="ORF">IW245_001085</name>
</gene>
<sequence>MQTAAAQTLEPHEPGPHPSGGAAPEDRGAGDRHRLTVLGGLSALSLDAMASVAYGPEAVVLVLATAGGAGLGFTLPVTAAIAALLGVLVFSYRQVIAAFPDGGGAYAVAKARLGRRTSLVAAASLVIDYVLNVAVSVAAGVAALTAAFPALLPYTVELCLVVLALITGVNLRGVAHSARAFMLPTAVFVGSVVLVIVVGLFRDAPAAPPLEQAGTLRTVGVLLLLRAFASGCAALTGVEAIANAVPSFKAPRIRRAQHTELALGGILGVLLIGLAVLITKFDIRPVDGTTVLAQVTNAALGHGVGFYAVQVSTTVLLALAANTSFGGLPVLARLLAADHFLPHVFALRADRQVYRYGVVVLAVVSAVILVLAGGDMNTLVPLFAIGVFVGFTVAQTGMVRHWLAHRVPGWRWKVAVNAVGAALTAVATVVTLGAKFADGGWIIAVALPLLVVGFLRVHAAYARMGRRLGLGVIPAPPRGGTSLVVVPVHSVSALSKEALCAAMSLGDEVVAVRVVYPDEPADMVRFRAEWEAWHPDVTLALVDAPHRDLGRPLVDFLRAQRSGRRVFVLVAEIEPEHLWERVLRNQRGAVIDRAVRRDTDAIVCRMRYRLAPPEPAKAVPLQRT</sequence>
<feature type="transmembrane region" description="Helical" evidence="6">
    <location>
        <begin position="60"/>
        <end position="90"/>
    </location>
</feature>
<feature type="transmembrane region" description="Helical" evidence="6">
    <location>
        <begin position="261"/>
        <end position="279"/>
    </location>
</feature>
<proteinExistence type="predicted"/>
<name>A0A8J7GC66_9ACTN</name>
<dbReference type="GO" id="GO:0016020">
    <property type="term" value="C:membrane"/>
    <property type="evidence" value="ECO:0007669"/>
    <property type="project" value="UniProtKB-SubCell"/>
</dbReference>
<evidence type="ECO:0000256" key="3">
    <source>
        <dbReference type="ARBA" id="ARBA00022989"/>
    </source>
</evidence>